<sequence length="90" mass="9764">MKTIFIVLILLLFSFNTHADIVDRVIYAGDTPLATDCRITQTGPMELTVEPCAFTTTGVARILGPIDSFVARTGIGSVAQALREGKAEWH</sequence>
<accession>A0A0F9L385</accession>
<comment type="caution">
    <text evidence="1">The sequence shown here is derived from an EMBL/GenBank/DDBJ whole genome shotgun (WGS) entry which is preliminary data.</text>
</comment>
<proteinExistence type="predicted"/>
<gene>
    <name evidence="1" type="ORF">LCGC14_1627820</name>
</gene>
<dbReference type="EMBL" id="LAZR01013389">
    <property type="protein sequence ID" value="KKM22185.1"/>
    <property type="molecule type" value="Genomic_DNA"/>
</dbReference>
<dbReference type="AlphaFoldDB" id="A0A0F9L385"/>
<feature type="non-terminal residue" evidence="1">
    <location>
        <position position="90"/>
    </location>
</feature>
<organism evidence="1">
    <name type="scientific">marine sediment metagenome</name>
    <dbReference type="NCBI Taxonomy" id="412755"/>
    <lineage>
        <taxon>unclassified sequences</taxon>
        <taxon>metagenomes</taxon>
        <taxon>ecological metagenomes</taxon>
    </lineage>
</organism>
<evidence type="ECO:0000313" key="1">
    <source>
        <dbReference type="EMBL" id="KKM22185.1"/>
    </source>
</evidence>
<protein>
    <submittedName>
        <fullName evidence="1">Uncharacterized protein</fullName>
    </submittedName>
</protein>
<reference evidence="1" key="1">
    <citation type="journal article" date="2015" name="Nature">
        <title>Complex archaea that bridge the gap between prokaryotes and eukaryotes.</title>
        <authorList>
            <person name="Spang A."/>
            <person name="Saw J.H."/>
            <person name="Jorgensen S.L."/>
            <person name="Zaremba-Niedzwiedzka K."/>
            <person name="Martijn J."/>
            <person name="Lind A.E."/>
            <person name="van Eijk R."/>
            <person name="Schleper C."/>
            <person name="Guy L."/>
            <person name="Ettema T.J."/>
        </authorList>
    </citation>
    <scope>NUCLEOTIDE SEQUENCE</scope>
</reference>
<name>A0A0F9L385_9ZZZZ</name>